<accession>A0ABR1NRY6</accession>
<reference evidence="2 3" key="1">
    <citation type="submission" date="2024-02" db="EMBL/GenBank/DDBJ databases">
        <title>De novo assembly and annotation of 12 fungi associated with fruit tree decline syndrome in Ontario, Canada.</title>
        <authorList>
            <person name="Sulman M."/>
            <person name="Ellouze W."/>
            <person name="Ilyukhin E."/>
        </authorList>
    </citation>
    <scope>NUCLEOTIDE SEQUENCE [LARGE SCALE GENOMIC DNA]</scope>
    <source>
        <strain evidence="2 3">M169</strain>
    </source>
</reference>
<name>A0ABR1NRY6_DIAER</name>
<dbReference type="InterPro" id="IPR052895">
    <property type="entry name" value="HetReg/Transcr_Mod"/>
</dbReference>
<protein>
    <recommendedName>
        <fullName evidence="1">Heterokaryon incompatibility domain-containing protein</fullName>
    </recommendedName>
</protein>
<gene>
    <name evidence="2" type="ORF">SLS63_012181</name>
</gene>
<feature type="domain" description="Heterokaryon incompatibility" evidence="1">
    <location>
        <begin position="121"/>
        <end position="268"/>
    </location>
</feature>
<dbReference type="PANTHER" id="PTHR24148">
    <property type="entry name" value="ANKYRIN REPEAT DOMAIN-CONTAINING PROTEIN 39 HOMOLOG-RELATED"/>
    <property type="match status" value="1"/>
</dbReference>
<evidence type="ECO:0000259" key="1">
    <source>
        <dbReference type="Pfam" id="PF06985"/>
    </source>
</evidence>
<dbReference type="EMBL" id="JAKNSF020000130">
    <property type="protein sequence ID" value="KAK7713038.1"/>
    <property type="molecule type" value="Genomic_DNA"/>
</dbReference>
<dbReference type="PANTHER" id="PTHR24148:SF73">
    <property type="entry name" value="HET DOMAIN PROTEIN (AFU_ORTHOLOGUE AFUA_8G01020)"/>
    <property type="match status" value="1"/>
</dbReference>
<comment type="caution">
    <text evidence="2">The sequence shown here is derived from an EMBL/GenBank/DDBJ whole genome shotgun (WGS) entry which is preliminary data.</text>
</comment>
<dbReference type="Proteomes" id="UP001430848">
    <property type="component" value="Unassembled WGS sequence"/>
</dbReference>
<dbReference type="Pfam" id="PF06985">
    <property type="entry name" value="HET"/>
    <property type="match status" value="1"/>
</dbReference>
<keyword evidence="3" id="KW-1185">Reference proteome</keyword>
<sequence length="268" mass="31290">MVNRCTLILETKQWTMSAIHPFSASPTEDEPILRPLGDTVFEVTVSRKNRAAFFHEALQRLRDTREEAEITLKNLQTWSPEVAGSFRIRDPESVLSTPFRLICESDLSHVPFDSEMILRQYLAVSYCWRHDDSDWPVSLPLSPWPFSKAFVDAVLAERGVHLDAPERDANFRREGIWIDQMCIRQQDEAEKPKCLAMMDMIYDKCRKLLILLEDVTFTQDEVRVLEKYDNPRAKTFDEAIWKAETADIPYLASLCAKVENSRWWSRSW</sequence>
<evidence type="ECO:0000313" key="2">
    <source>
        <dbReference type="EMBL" id="KAK7713038.1"/>
    </source>
</evidence>
<organism evidence="2 3">
    <name type="scientific">Diaporthe eres</name>
    <name type="common">Phomopsis oblonga</name>
    <dbReference type="NCBI Taxonomy" id="83184"/>
    <lineage>
        <taxon>Eukaryota</taxon>
        <taxon>Fungi</taxon>
        <taxon>Dikarya</taxon>
        <taxon>Ascomycota</taxon>
        <taxon>Pezizomycotina</taxon>
        <taxon>Sordariomycetes</taxon>
        <taxon>Sordariomycetidae</taxon>
        <taxon>Diaporthales</taxon>
        <taxon>Diaporthaceae</taxon>
        <taxon>Diaporthe</taxon>
        <taxon>Diaporthe eres species complex</taxon>
    </lineage>
</organism>
<proteinExistence type="predicted"/>
<evidence type="ECO:0000313" key="3">
    <source>
        <dbReference type="Proteomes" id="UP001430848"/>
    </source>
</evidence>
<dbReference type="InterPro" id="IPR010730">
    <property type="entry name" value="HET"/>
</dbReference>